<dbReference type="PROSITE" id="PS50240">
    <property type="entry name" value="TRYPSIN_DOM"/>
    <property type="match status" value="1"/>
</dbReference>
<dbReference type="OMA" id="NNTIDGC"/>
<keyword evidence="3" id="KW-0378">Hydrolase</keyword>
<evidence type="ECO:0000256" key="1">
    <source>
        <dbReference type="ARBA" id="ARBA00004606"/>
    </source>
</evidence>
<dbReference type="SUPFAM" id="SSF50494">
    <property type="entry name" value="Trypsin-like serine proteases"/>
    <property type="match status" value="1"/>
</dbReference>
<dbReference type="InterPro" id="IPR001254">
    <property type="entry name" value="Trypsin_dom"/>
</dbReference>
<dbReference type="SMART" id="SM00020">
    <property type="entry name" value="Tryp_SPc"/>
    <property type="match status" value="1"/>
</dbReference>
<dbReference type="InParanoid" id="A0A7R8UMQ0"/>
<dbReference type="GO" id="GO:0016020">
    <property type="term" value="C:membrane"/>
    <property type="evidence" value="ECO:0007669"/>
    <property type="project" value="UniProtKB-SubCell"/>
</dbReference>
<dbReference type="PANTHER" id="PTHR24252">
    <property type="entry name" value="ACROSIN-RELATED"/>
    <property type="match status" value="1"/>
</dbReference>
<evidence type="ECO:0000256" key="6">
    <source>
        <dbReference type="ARBA" id="ARBA00023157"/>
    </source>
</evidence>
<evidence type="ECO:0000313" key="10">
    <source>
        <dbReference type="Proteomes" id="UP000594454"/>
    </source>
</evidence>
<sequence length="315" mass="35416">MNIIPCFLGVVVLFCVVSFESVDGIFFISIPNFDTNLRVQSNPFLKWWNLLNRRTTPKPYTSVKSCPACTCGKPNINRRIVGGQETQKNQYPWVGMLYHSNRYYCGLSLINDRYALTACHCVNGFRRESMTVRFLQHNRNIKDSEIIERLVSKVIQHPSYVARTFESDIALLRLSSPIIFNELIHPVCLPEANESFIGQNGIVMGWGALSEIGPVANTLQEVLVPIIDNAQCKRYFPFEVISSNMFCAGYKMGLKDACQGDSGGPLHVVNNGQYQIAGLVSWGDGCARPNKPGVYTKVNNFLPWIKSYTTDACYC</sequence>
<name>A0A7R8UMQ0_HERIL</name>
<keyword evidence="5" id="KW-0735">Signal-anchor</keyword>
<accession>A0A7R8UMQ0</accession>
<feature type="signal peptide" evidence="7">
    <location>
        <begin position="1"/>
        <end position="24"/>
    </location>
</feature>
<feature type="domain" description="Peptidase S1" evidence="8">
    <location>
        <begin position="80"/>
        <end position="310"/>
    </location>
</feature>
<dbReference type="PANTHER" id="PTHR24252:SF7">
    <property type="entry name" value="HYALIN"/>
    <property type="match status" value="1"/>
</dbReference>
<dbReference type="PROSITE" id="PS00135">
    <property type="entry name" value="TRYPSIN_SER"/>
    <property type="match status" value="1"/>
</dbReference>
<dbReference type="InterPro" id="IPR033116">
    <property type="entry name" value="TRYPSIN_SER"/>
</dbReference>
<dbReference type="AlphaFoldDB" id="A0A7R8UMQ0"/>
<dbReference type="GO" id="GO:0004252">
    <property type="term" value="F:serine-type endopeptidase activity"/>
    <property type="evidence" value="ECO:0007669"/>
    <property type="project" value="InterPro"/>
</dbReference>
<dbReference type="InterPro" id="IPR001314">
    <property type="entry name" value="Peptidase_S1A"/>
</dbReference>
<keyword evidence="5" id="KW-0812">Transmembrane</keyword>
<dbReference type="InterPro" id="IPR009003">
    <property type="entry name" value="Peptidase_S1_PA"/>
</dbReference>
<keyword evidence="2" id="KW-0645">Protease</keyword>
<organism evidence="9 10">
    <name type="scientific">Hermetia illucens</name>
    <name type="common">Black soldier fly</name>
    <dbReference type="NCBI Taxonomy" id="343691"/>
    <lineage>
        <taxon>Eukaryota</taxon>
        <taxon>Metazoa</taxon>
        <taxon>Ecdysozoa</taxon>
        <taxon>Arthropoda</taxon>
        <taxon>Hexapoda</taxon>
        <taxon>Insecta</taxon>
        <taxon>Pterygota</taxon>
        <taxon>Neoptera</taxon>
        <taxon>Endopterygota</taxon>
        <taxon>Diptera</taxon>
        <taxon>Brachycera</taxon>
        <taxon>Stratiomyomorpha</taxon>
        <taxon>Stratiomyidae</taxon>
        <taxon>Hermetiinae</taxon>
        <taxon>Hermetia</taxon>
    </lineage>
</organism>
<dbReference type="PRINTS" id="PR00722">
    <property type="entry name" value="CHYMOTRYPSIN"/>
</dbReference>
<evidence type="ECO:0000256" key="5">
    <source>
        <dbReference type="ARBA" id="ARBA00022968"/>
    </source>
</evidence>
<feature type="chain" id="PRO_5031469657" description="Peptidase S1 domain-containing protein" evidence="7">
    <location>
        <begin position="25"/>
        <end position="315"/>
    </location>
</feature>
<proteinExistence type="predicted"/>
<comment type="subcellular location">
    <subcellularLocation>
        <location evidence="1">Membrane</location>
        <topology evidence="1">Single-pass type II membrane protein</topology>
    </subcellularLocation>
</comment>
<evidence type="ECO:0000256" key="2">
    <source>
        <dbReference type="ARBA" id="ARBA00022670"/>
    </source>
</evidence>
<dbReference type="OrthoDB" id="10012881at2759"/>
<keyword evidence="4" id="KW-0720">Serine protease</keyword>
<reference evidence="9 10" key="1">
    <citation type="submission" date="2020-11" db="EMBL/GenBank/DDBJ databases">
        <authorList>
            <person name="Wallbank WR R."/>
            <person name="Pardo Diaz C."/>
            <person name="Kozak K."/>
            <person name="Martin S."/>
            <person name="Jiggins C."/>
            <person name="Moest M."/>
            <person name="Warren A I."/>
            <person name="Generalovic N T."/>
            <person name="Byers J.R.P. K."/>
            <person name="Montejo-Kovacevich G."/>
            <person name="Yen C E."/>
        </authorList>
    </citation>
    <scope>NUCLEOTIDE SEQUENCE [LARGE SCALE GENOMIC DNA]</scope>
</reference>
<dbReference type="InterPro" id="IPR043504">
    <property type="entry name" value="Peptidase_S1_PA_chymotrypsin"/>
</dbReference>
<evidence type="ECO:0000256" key="3">
    <source>
        <dbReference type="ARBA" id="ARBA00022801"/>
    </source>
</evidence>
<dbReference type="Gene3D" id="2.40.10.10">
    <property type="entry name" value="Trypsin-like serine proteases"/>
    <property type="match status" value="1"/>
</dbReference>
<evidence type="ECO:0000256" key="4">
    <source>
        <dbReference type="ARBA" id="ARBA00022825"/>
    </source>
</evidence>
<dbReference type="EMBL" id="LR899011">
    <property type="protein sequence ID" value="CAD7083717.1"/>
    <property type="molecule type" value="Genomic_DNA"/>
</dbReference>
<dbReference type="FunFam" id="2.40.10.10:FF:000006">
    <property type="entry name" value="Serine proteinase stubble"/>
    <property type="match status" value="1"/>
</dbReference>
<dbReference type="GO" id="GO:0006508">
    <property type="term" value="P:proteolysis"/>
    <property type="evidence" value="ECO:0007669"/>
    <property type="project" value="UniProtKB-KW"/>
</dbReference>
<dbReference type="Proteomes" id="UP000594454">
    <property type="component" value="Chromosome 3"/>
</dbReference>
<dbReference type="CDD" id="cd00190">
    <property type="entry name" value="Tryp_SPc"/>
    <property type="match status" value="1"/>
</dbReference>
<dbReference type="Pfam" id="PF00089">
    <property type="entry name" value="Trypsin"/>
    <property type="match status" value="1"/>
</dbReference>
<keyword evidence="10" id="KW-1185">Reference proteome</keyword>
<protein>
    <recommendedName>
        <fullName evidence="8">Peptidase S1 domain-containing protein</fullName>
    </recommendedName>
</protein>
<gene>
    <name evidence="9" type="ORF">HERILL_LOCUS6654</name>
</gene>
<evidence type="ECO:0000313" key="9">
    <source>
        <dbReference type="EMBL" id="CAD7083717.1"/>
    </source>
</evidence>
<evidence type="ECO:0000256" key="7">
    <source>
        <dbReference type="SAM" id="SignalP"/>
    </source>
</evidence>
<keyword evidence="7" id="KW-0732">Signal</keyword>
<keyword evidence="6" id="KW-1015">Disulfide bond</keyword>
<evidence type="ECO:0000259" key="8">
    <source>
        <dbReference type="PROSITE" id="PS50240"/>
    </source>
</evidence>